<feature type="compositionally biased region" description="Acidic residues" evidence="1">
    <location>
        <begin position="33"/>
        <end position="45"/>
    </location>
</feature>
<dbReference type="Pfam" id="PF03382">
    <property type="entry name" value="DUF285"/>
    <property type="match status" value="1"/>
</dbReference>
<dbReference type="RefSeq" id="WP_206854677.1">
    <property type="nucleotide sequence ID" value="NZ_CP147250.1"/>
</dbReference>
<dbReference type="Pfam" id="PF07523">
    <property type="entry name" value="Big_3"/>
    <property type="match status" value="6"/>
</dbReference>
<feature type="region of interest" description="Disordered" evidence="1">
    <location>
        <begin position="829"/>
        <end position="866"/>
    </location>
</feature>
<keyword evidence="2" id="KW-0812">Transmembrane</keyword>
<keyword evidence="3" id="KW-0732">Signal</keyword>
<evidence type="ECO:0000256" key="1">
    <source>
        <dbReference type="SAM" id="MobiDB-lite"/>
    </source>
</evidence>
<dbReference type="Gene3D" id="3.80.10.10">
    <property type="entry name" value="Ribonuclease Inhibitor"/>
    <property type="match status" value="1"/>
</dbReference>
<evidence type="ECO:0000313" key="5">
    <source>
        <dbReference type="EMBL" id="WYJ79700.1"/>
    </source>
</evidence>
<feature type="domain" description="Ig-like" evidence="4">
    <location>
        <begin position="612"/>
        <end position="678"/>
    </location>
</feature>
<gene>
    <name evidence="5" type="ORF">DOK79_001253</name>
</gene>
<feature type="chain" id="PRO_5046252897" description="Ig-like domain-containing protein" evidence="3">
    <location>
        <begin position="28"/>
        <end position="896"/>
    </location>
</feature>
<keyword evidence="2" id="KW-1133">Transmembrane helix</keyword>
<dbReference type="NCBIfam" id="TIGR01167">
    <property type="entry name" value="LPXTG_anchor"/>
    <property type="match status" value="1"/>
</dbReference>
<proteinExistence type="predicted"/>
<dbReference type="Gene3D" id="2.60.40.10">
    <property type="entry name" value="Immunoglobulins"/>
    <property type="match status" value="6"/>
</dbReference>
<evidence type="ECO:0000259" key="4">
    <source>
        <dbReference type="Pfam" id="PF07523"/>
    </source>
</evidence>
<reference evidence="5 6" key="1">
    <citation type="submission" date="2024-03" db="EMBL/GenBank/DDBJ databases">
        <title>The Genome Sequence of Enterococcus sp. DIV1094.</title>
        <authorList>
            <consortium name="The Broad Institute Genomics Platform"/>
            <consortium name="The Broad Institute Microbial Omics Core"/>
            <consortium name="The Broad Institute Genomic Center for Infectious Diseases"/>
            <person name="Earl A."/>
            <person name="Manson A."/>
            <person name="Gilmore M."/>
            <person name="Schwartman J."/>
            <person name="Shea T."/>
            <person name="Abouelleil A."/>
            <person name="Cao P."/>
            <person name="Chapman S."/>
            <person name="Cusick C."/>
            <person name="Young S."/>
            <person name="Neafsey D."/>
            <person name="Nusbaum C."/>
            <person name="Birren B."/>
        </authorList>
    </citation>
    <scope>NUCLEOTIDE SEQUENCE [LARGE SCALE GENOMIC DNA]</scope>
    <source>
        <strain evidence="5 6">DIV1094</strain>
    </source>
</reference>
<feature type="domain" description="Ig-like" evidence="4">
    <location>
        <begin position="467"/>
        <end position="532"/>
    </location>
</feature>
<protein>
    <recommendedName>
        <fullName evidence="4">Ig-like domain-containing protein</fullName>
    </recommendedName>
</protein>
<name>A0ABZ2SX67_9ENTE</name>
<accession>A0ABZ2SX67</accession>
<evidence type="ECO:0000256" key="2">
    <source>
        <dbReference type="SAM" id="Phobius"/>
    </source>
</evidence>
<evidence type="ECO:0000313" key="6">
    <source>
        <dbReference type="Proteomes" id="UP000664360"/>
    </source>
</evidence>
<dbReference type="InterPro" id="IPR022038">
    <property type="entry name" value="Ig-like_bact"/>
</dbReference>
<feature type="region of interest" description="Disordered" evidence="1">
    <location>
        <begin position="33"/>
        <end position="100"/>
    </location>
</feature>
<feature type="compositionally biased region" description="Low complexity" evidence="1">
    <location>
        <begin position="832"/>
        <end position="862"/>
    </location>
</feature>
<keyword evidence="2" id="KW-0472">Membrane</keyword>
<sequence length="896" mass="97217">MKKKWIAIFSAVLLVSPSLIGTGQVVAETIETEQSQELETQESSEGDIATGSAERTLEDSTTSEPIESIVEDSTDQSGRPEGINESPILSEDPTSMTETVDSSLANAVEEDLVSQEDTTTGEVSLTANTVASGHLGTVDWEIDADGTLHIGAGQLSSSVMSNGSSPFFFYSDQITSIIFDGKVTAGDSLEMLFYGLNKVTKIENLSYLDTSQTTSMHYMFCNMSALTSIDVSRFDTSKVTDMRQMFSGASSLSTLDVSKFDTSSVIYMGQMFYDMRSLTFLDLSNFETPNLTNMMGMFSYASIKSLDISNFNTLQAAMGPDTFWQTPLEHIKLGENFVFKDSLLGEPPIDTTYIGKWQKDQSGPLYTSLELATNYMGATMKGDWYWATSQESIEVIDSSIYEGDKWEAKDNFIDAKDKDGNPVAFEDLTVEGTVDTTKAGTYEVKYSYDEVTSIATITVKAIQTAVNIHDSIVYIGSNWRAEDNFDSAVDKDGGLVDFAAVTVEGTVDTTKAGTYEVKYSYDGVTSIAKITVQANQTVVNVHDSTLYIGTDWKAEDNFDSAFDGNGDSVDFGAVTVEGTVDTTKVGIYEVKYTYDGVTSIATITVQANQTAVNVHDSTLYIGTDWKAEDNFDSAVDKDGNSVDFGAVIVEGSVDTAKVGTYEVKYSYDGVTSSATITVKEIGTTAVNVHDSTVYIGSNWKAEDNFDSAVDENGDPVGFEAVTVEGMVDTTKVGTYEVKYSYDGVTSSATITVKEVGTTAVNVHDSTLYIGTNWKAEDNFDSAVDEYGNPVGFEAVTVEGSVDTTKVGTYRVTYSYAGVTSTAAITVRDKQKTGTTNNGNKGQNSQNISNASNTNDNKTSNKNFPHTGEQTNNIWQLAGVFTLLFSLFYLARRKKVR</sequence>
<evidence type="ECO:0000256" key="3">
    <source>
        <dbReference type="SAM" id="SignalP"/>
    </source>
</evidence>
<keyword evidence="6" id="KW-1185">Reference proteome</keyword>
<dbReference type="InterPro" id="IPR005046">
    <property type="entry name" value="DUF285"/>
</dbReference>
<dbReference type="InterPro" id="IPR011889">
    <property type="entry name" value="Liste_lipo_26"/>
</dbReference>
<dbReference type="InterPro" id="IPR032675">
    <property type="entry name" value="LRR_dom_sf"/>
</dbReference>
<feature type="domain" description="Ig-like" evidence="4">
    <location>
        <begin position="394"/>
        <end position="459"/>
    </location>
</feature>
<dbReference type="InterPro" id="IPR013783">
    <property type="entry name" value="Ig-like_fold"/>
</dbReference>
<feature type="domain" description="Ig-like" evidence="4">
    <location>
        <begin position="539"/>
        <end position="605"/>
    </location>
</feature>
<dbReference type="Proteomes" id="UP000664360">
    <property type="component" value="Chromosome"/>
</dbReference>
<feature type="domain" description="Ig-like" evidence="4">
    <location>
        <begin position="686"/>
        <end position="752"/>
    </location>
</feature>
<dbReference type="SUPFAM" id="SSF52047">
    <property type="entry name" value="RNI-like"/>
    <property type="match status" value="1"/>
</dbReference>
<dbReference type="EMBL" id="CP147250">
    <property type="protein sequence ID" value="WYJ79700.1"/>
    <property type="molecule type" value="Genomic_DNA"/>
</dbReference>
<feature type="domain" description="Ig-like" evidence="4">
    <location>
        <begin position="760"/>
        <end position="826"/>
    </location>
</feature>
<organism evidence="5 6">
    <name type="scientific">Candidatus Enterococcus mangumiae</name>
    <dbReference type="NCBI Taxonomy" id="2230878"/>
    <lineage>
        <taxon>Bacteria</taxon>
        <taxon>Bacillati</taxon>
        <taxon>Bacillota</taxon>
        <taxon>Bacilli</taxon>
        <taxon>Lactobacillales</taxon>
        <taxon>Enterococcaceae</taxon>
        <taxon>Enterococcus</taxon>
    </lineage>
</organism>
<feature type="transmembrane region" description="Helical" evidence="2">
    <location>
        <begin position="873"/>
        <end position="890"/>
    </location>
</feature>
<feature type="signal peptide" evidence="3">
    <location>
        <begin position="1"/>
        <end position="27"/>
    </location>
</feature>
<dbReference type="NCBIfam" id="TIGR02167">
    <property type="entry name" value="Liste_lipo_26"/>
    <property type="match status" value="3"/>
</dbReference>